<keyword evidence="2" id="KW-1185">Reference proteome</keyword>
<organism evidence="1 2">
    <name type="scientific">Colletotrichum tabaci</name>
    <dbReference type="NCBI Taxonomy" id="1209068"/>
    <lineage>
        <taxon>Eukaryota</taxon>
        <taxon>Fungi</taxon>
        <taxon>Dikarya</taxon>
        <taxon>Ascomycota</taxon>
        <taxon>Pezizomycotina</taxon>
        <taxon>Sordariomycetes</taxon>
        <taxon>Hypocreomycetidae</taxon>
        <taxon>Glomerellales</taxon>
        <taxon>Glomerellaceae</taxon>
        <taxon>Colletotrichum</taxon>
        <taxon>Colletotrichum destructivum species complex</taxon>
    </lineage>
</organism>
<proteinExistence type="predicted"/>
<comment type="caution">
    <text evidence="1">The sequence shown here is derived from an EMBL/GenBank/DDBJ whole genome shotgun (WGS) entry which is preliminary data.</text>
</comment>
<evidence type="ECO:0000313" key="2">
    <source>
        <dbReference type="Proteomes" id="UP001327957"/>
    </source>
</evidence>
<gene>
    <name evidence="1" type="ORF">QIS74_13388</name>
</gene>
<accession>A0AAV9STR0</accession>
<dbReference type="Proteomes" id="UP001327957">
    <property type="component" value="Unassembled WGS sequence"/>
</dbReference>
<protein>
    <submittedName>
        <fullName evidence="1">Uncharacterized protein</fullName>
    </submittedName>
</protein>
<reference evidence="1 2" key="1">
    <citation type="submission" date="2023-04" db="EMBL/GenBank/DDBJ databases">
        <title>Colletotrichum tabacum stain YC1 causing leaf anthracnose on Nicotiana tabacum(L.) cv.</title>
        <authorList>
            <person name="Ji Z."/>
            <person name="Wang M."/>
            <person name="Zhang J."/>
            <person name="Wang N."/>
            <person name="Zhou Z."/>
        </authorList>
    </citation>
    <scope>NUCLEOTIDE SEQUENCE [LARGE SCALE GENOMIC DNA]</scope>
    <source>
        <strain evidence="1 2">YC1</strain>
    </source>
</reference>
<dbReference type="EMBL" id="JASAOK010000054">
    <property type="protein sequence ID" value="KAK6206900.1"/>
    <property type="molecule type" value="Genomic_DNA"/>
</dbReference>
<sequence>MIEFSLKLSSHCILGNEVVEGLKRKKLLVVALALQSIEEFFLEFNTSPWMLGLQVIMLPQLIMLPQRVKHFLPQFRERATLISRWRCRVAS</sequence>
<name>A0AAV9STR0_9PEZI</name>
<evidence type="ECO:0000313" key="1">
    <source>
        <dbReference type="EMBL" id="KAK6206900.1"/>
    </source>
</evidence>
<dbReference type="AlphaFoldDB" id="A0AAV9STR0"/>